<evidence type="ECO:0000313" key="9">
    <source>
        <dbReference type="Proteomes" id="UP000614047"/>
    </source>
</evidence>
<evidence type="ECO:0000259" key="7">
    <source>
        <dbReference type="PROSITE" id="PS51900"/>
    </source>
</evidence>
<dbReference type="InterPro" id="IPR011010">
    <property type="entry name" value="DNA_brk_join_enz"/>
</dbReference>
<evidence type="ECO:0000256" key="1">
    <source>
        <dbReference type="ARBA" id="ARBA00022908"/>
    </source>
</evidence>
<gene>
    <name evidence="8" type="ORF">IW256_001097</name>
</gene>
<dbReference type="CDD" id="cd01189">
    <property type="entry name" value="INT_ICEBs1_C_like"/>
    <property type="match status" value="1"/>
</dbReference>
<keyword evidence="1" id="KW-0229">DNA integration</keyword>
<dbReference type="PROSITE" id="PS51898">
    <property type="entry name" value="TYR_RECOMBINASE"/>
    <property type="match status" value="1"/>
</dbReference>
<dbReference type="PANTHER" id="PTHR30349">
    <property type="entry name" value="PHAGE INTEGRASE-RELATED"/>
    <property type="match status" value="1"/>
</dbReference>
<organism evidence="8 9">
    <name type="scientific">Actinomadura viridis</name>
    <dbReference type="NCBI Taxonomy" id="58110"/>
    <lineage>
        <taxon>Bacteria</taxon>
        <taxon>Bacillati</taxon>
        <taxon>Actinomycetota</taxon>
        <taxon>Actinomycetes</taxon>
        <taxon>Streptosporangiales</taxon>
        <taxon>Thermomonosporaceae</taxon>
        <taxon>Actinomadura</taxon>
    </lineage>
</organism>
<name>A0A931D9K5_9ACTN</name>
<dbReference type="InterPro" id="IPR004107">
    <property type="entry name" value="Integrase_SAM-like_N"/>
</dbReference>
<dbReference type="Gene3D" id="1.10.150.130">
    <property type="match status" value="1"/>
</dbReference>
<keyword evidence="2 4" id="KW-0238">DNA-binding</keyword>
<dbReference type="PROSITE" id="PS51900">
    <property type="entry name" value="CB"/>
    <property type="match status" value="1"/>
</dbReference>
<dbReference type="GO" id="GO:0003677">
    <property type="term" value="F:DNA binding"/>
    <property type="evidence" value="ECO:0007669"/>
    <property type="project" value="UniProtKB-UniRule"/>
</dbReference>
<dbReference type="Pfam" id="PF00589">
    <property type="entry name" value="Phage_integrase"/>
    <property type="match status" value="1"/>
</dbReference>
<dbReference type="SUPFAM" id="SSF56349">
    <property type="entry name" value="DNA breaking-rejoining enzymes"/>
    <property type="match status" value="1"/>
</dbReference>
<dbReference type="Gene3D" id="1.10.443.10">
    <property type="entry name" value="Intergrase catalytic core"/>
    <property type="match status" value="1"/>
</dbReference>
<dbReference type="InterPro" id="IPR044068">
    <property type="entry name" value="CB"/>
</dbReference>
<feature type="compositionally biased region" description="Basic residues" evidence="5">
    <location>
        <begin position="13"/>
        <end position="22"/>
    </location>
</feature>
<evidence type="ECO:0000259" key="6">
    <source>
        <dbReference type="PROSITE" id="PS51898"/>
    </source>
</evidence>
<evidence type="ECO:0000256" key="3">
    <source>
        <dbReference type="ARBA" id="ARBA00023172"/>
    </source>
</evidence>
<feature type="domain" description="Tyr recombinase" evidence="6">
    <location>
        <begin position="216"/>
        <end position="415"/>
    </location>
</feature>
<dbReference type="Proteomes" id="UP000614047">
    <property type="component" value="Unassembled WGS sequence"/>
</dbReference>
<dbReference type="RefSeq" id="WP_197009913.1">
    <property type="nucleotide sequence ID" value="NZ_BAABES010000007.1"/>
</dbReference>
<dbReference type="InterPro" id="IPR010998">
    <property type="entry name" value="Integrase_recombinase_N"/>
</dbReference>
<evidence type="ECO:0000256" key="4">
    <source>
        <dbReference type="PROSITE-ProRule" id="PRU01248"/>
    </source>
</evidence>
<accession>A0A931D9K5</accession>
<proteinExistence type="predicted"/>
<dbReference type="InterPro" id="IPR002104">
    <property type="entry name" value="Integrase_catalytic"/>
</dbReference>
<evidence type="ECO:0000313" key="8">
    <source>
        <dbReference type="EMBL" id="MBG6086984.1"/>
    </source>
</evidence>
<reference evidence="8" key="1">
    <citation type="submission" date="2020-11" db="EMBL/GenBank/DDBJ databases">
        <title>Sequencing the genomes of 1000 actinobacteria strains.</title>
        <authorList>
            <person name="Klenk H.-P."/>
        </authorList>
    </citation>
    <scope>NUCLEOTIDE SEQUENCE</scope>
    <source>
        <strain evidence="8">DSM 43175</strain>
    </source>
</reference>
<evidence type="ECO:0000256" key="5">
    <source>
        <dbReference type="SAM" id="MobiDB-lite"/>
    </source>
</evidence>
<comment type="caution">
    <text evidence="8">The sequence shown here is derived from an EMBL/GenBank/DDBJ whole genome shotgun (WGS) entry which is preliminary data.</text>
</comment>
<dbReference type="AlphaFoldDB" id="A0A931D9K5"/>
<dbReference type="InterPro" id="IPR050090">
    <property type="entry name" value="Tyrosine_recombinase_XerCD"/>
</dbReference>
<feature type="region of interest" description="Disordered" evidence="5">
    <location>
        <begin position="1"/>
        <end position="27"/>
    </location>
</feature>
<protein>
    <submittedName>
        <fullName evidence="8">Integrase</fullName>
    </submittedName>
</protein>
<keyword evidence="9" id="KW-1185">Reference proteome</keyword>
<dbReference type="PANTHER" id="PTHR30349:SF91">
    <property type="entry name" value="INTA PROTEIN"/>
    <property type="match status" value="1"/>
</dbReference>
<dbReference type="GO" id="GO:0006310">
    <property type="term" value="P:DNA recombination"/>
    <property type="evidence" value="ECO:0007669"/>
    <property type="project" value="UniProtKB-KW"/>
</dbReference>
<dbReference type="GO" id="GO:0015074">
    <property type="term" value="P:DNA integration"/>
    <property type="evidence" value="ECO:0007669"/>
    <property type="project" value="UniProtKB-KW"/>
</dbReference>
<dbReference type="InterPro" id="IPR013762">
    <property type="entry name" value="Integrase-like_cat_sf"/>
</dbReference>
<sequence>MSKGASPDDLQGARKRKSRGRGRANGEGSIFPYRNGFAAYVWVTTPDGQRKRKWAYGKTRTETHEKWLKLHAAAKQGPVATKSPTLAGYLSYWLREVVDPNLAPATAANYDMFVRLYIVPELGRKRLDKLTVQDVRTWLNGLRERCQCCAQGKDERRTRSDQRCCAIGDCCEQLASDRTIRDAWTVLRAALNNAVREEIIPRNVAGLLRVPKPRRRKVKPWSVDEARQFLESARKRRDPLYPAFVLILVLGLRRGEMLGLRWDDVDLDKAELTVGWQIQRIRGQLLHRETKTESSDAVLPLPDICVTALSEREKDQAAARDRAEEPWPDLGLVFTTRNGQPIEPRNFNRSFVTACEKAGVPQIPVHATRKTCASLLVAMDVHPRVAMQILRHSQISVTMNVYSEVSAEATRKALKRLGKSLGS</sequence>
<dbReference type="Pfam" id="PF14659">
    <property type="entry name" value="Phage_int_SAM_3"/>
    <property type="match status" value="1"/>
</dbReference>
<evidence type="ECO:0000256" key="2">
    <source>
        <dbReference type="ARBA" id="ARBA00023125"/>
    </source>
</evidence>
<feature type="domain" description="Core-binding (CB)" evidence="7">
    <location>
        <begin position="84"/>
        <end position="195"/>
    </location>
</feature>
<dbReference type="EMBL" id="JADOUA010000001">
    <property type="protein sequence ID" value="MBG6086984.1"/>
    <property type="molecule type" value="Genomic_DNA"/>
</dbReference>
<keyword evidence="3" id="KW-0233">DNA recombination</keyword>